<dbReference type="Proteomes" id="UP000032578">
    <property type="component" value="Unassembled WGS sequence"/>
</dbReference>
<dbReference type="AlphaFoldDB" id="A0A0D7WCK5"/>
<dbReference type="EMBL" id="JTDW01000003">
    <property type="protein sequence ID" value="KJD36433.1"/>
    <property type="molecule type" value="Genomic_DNA"/>
</dbReference>
<organism evidence="1 2">
    <name type="scientific">Neotamlana sedimentorum</name>
    <dbReference type="NCBI Taxonomy" id="1435349"/>
    <lineage>
        <taxon>Bacteria</taxon>
        <taxon>Pseudomonadati</taxon>
        <taxon>Bacteroidota</taxon>
        <taxon>Flavobacteriia</taxon>
        <taxon>Flavobacteriales</taxon>
        <taxon>Flavobacteriaceae</taxon>
        <taxon>Neotamlana</taxon>
    </lineage>
</organism>
<keyword evidence="2" id="KW-1185">Reference proteome</keyword>
<protein>
    <submittedName>
        <fullName evidence="1">Uncharacterized protein</fullName>
    </submittedName>
</protein>
<proteinExistence type="predicted"/>
<gene>
    <name evidence="1" type="ORF">PW52_04525</name>
</gene>
<dbReference type="OrthoDB" id="1340569at2"/>
<reference evidence="1 2" key="1">
    <citation type="submission" date="2014-11" db="EMBL/GenBank/DDBJ databases">
        <title>Tamlana sedimentorum sp. nov., isolated from shallow sand sediments of the Sea of Japan.</title>
        <authorList>
            <person name="Romanenko L.A."/>
        </authorList>
    </citation>
    <scope>NUCLEOTIDE SEQUENCE [LARGE SCALE GENOMIC DNA]</scope>
    <source>
        <strain evidence="1 2">JCM 19808</strain>
    </source>
</reference>
<dbReference type="RefSeq" id="WP_044631747.1">
    <property type="nucleotide sequence ID" value="NZ_JTDW01000003.1"/>
</dbReference>
<dbReference type="PATRIC" id="fig|1435349.4.peg.1821"/>
<name>A0A0D7WCK5_9FLAO</name>
<sequence>MNTKGDFSSLIFLKKVNTRSIEKFQFWRDIQQFYQHNNVEDVELFVSCFASINEFFKSDFSSGQFYTWLEKYSETNPEIAKQIKEEIEKNLSRDTYEFWASIVYGLNKVGEDFVDEIINNIESDVSFRISAGFRAATIINLEEKHSFCDRINKLIDINKFKEILEDIDWAYLMNFYTRHLEDFPKFNSRIQELFKIESSYIYSALVRALNSFIELEKNEELFHLSIKHLAKVPLQYSGIYNSLNFSLDKFLDSNPEIIKIFLENWIDFHLPSANGMQVLEHLLNNFNDKNSKYFHKLISTWLLKSHNYGLAVQYVISEIRSTRDSLQLDSAWIKELNEEETILLALRVIGFAWDKDVAYRMLFQILAENLESQEIINHTASLIYSELLLNYPSLIEKLSKEKVSDKKHKAIIKQITGKADDFFNRLSNLPIHDEFNPSEKRLSYYNKVQFSGLGNEAIENRKPSFLDFADKTQLRVGKGFFSKTEQGFTEVMEPKSISHSMEMPRLEFIDPIGQQAKRLHFRYISKDELYNS</sequence>
<evidence type="ECO:0000313" key="1">
    <source>
        <dbReference type="EMBL" id="KJD36433.1"/>
    </source>
</evidence>
<dbReference type="STRING" id="1435349.PW52_04525"/>
<accession>A0A0D7WCK5</accession>
<evidence type="ECO:0000313" key="2">
    <source>
        <dbReference type="Proteomes" id="UP000032578"/>
    </source>
</evidence>
<comment type="caution">
    <text evidence="1">The sequence shown here is derived from an EMBL/GenBank/DDBJ whole genome shotgun (WGS) entry which is preliminary data.</text>
</comment>